<dbReference type="OrthoDB" id="9786134at2"/>
<accession>A0A1H8MHQ1</accession>
<dbReference type="PRINTS" id="PR00410">
    <property type="entry name" value="PHEHYDRXLASE"/>
</dbReference>
<dbReference type="Gene3D" id="2.40.30.10">
    <property type="entry name" value="Translation factors"/>
    <property type="match status" value="1"/>
</dbReference>
<dbReference type="AlphaFoldDB" id="A0A1H8MHQ1"/>
<keyword evidence="5" id="KW-0274">FAD</keyword>
<dbReference type="Pfam" id="PF00111">
    <property type="entry name" value="Fer2"/>
    <property type="match status" value="1"/>
</dbReference>
<dbReference type="InterPro" id="IPR036010">
    <property type="entry name" value="2Fe-2S_ferredoxin-like_sf"/>
</dbReference>
<keyword evidence="2" id="KW-0285">Flavoprotein</keyword>
<keyword evidence="7" id="KW-0408">Iron</keyword>
<dbReference type="PRINTS" id="PR00371">
    <property type="entry name" value="FPNCR"/>
</dbReference>
<comment type="similarity">
    <text evidence="10">In the N-terminal section; belongs to the FAD-binding oxidoreductase type 6 family.</text>
</comment>
<proteinExistence type="inferred from homology"/>
<dbReference type="Gene3D" id="3.40.50.80">
    <property type="entry name" value="Nucleotide-binding domain of ferredoxin-NADP reductase (FNR) module"/>
    <property type="match status" value="1"/>
</dbReference>
<dbReference type="InterPro" id="IPR001709">
    <property type="entry name" value="Flavoprot_Pyr_Nucl_cyt_Rdtase"/>
</dbReference>
<dbReference type="RefSeq" id="WP_091303423.1">
    <property type="nucleotide sequence ID" value="NZ_FOCE01000013.1"/>
</dbReference>
<dbReference type="Gene3D" id="3.10.20.30">
    <property type="match status" value="1"/>
</dbReference>
<dbReference type="InterPro" id="IPR050415">
    <property type="entry name" value="MRET"/>
</dbReference>
<dbReference type="CDD" id="cd00207">
    <property type="entry name" value="fer2"/>
    <property type="match status" value="1"/>
</dbReference>
<keyword evidence="4" id="KW-0479">Metal-binding</keyword>
<dbReference type="SUPFAM" id="SSF52343">
    <property type="entry name" value="Ferredoxin reductase-like, C-terminal NADP-linked domain"/>
    <property type="match status" value="1"/>
</dbReference>
<evidence type="ECO:0000259" key="11">
    <source>
        <dbReference type="PROSITE" id="PS51085"/>
    </source>
</evidence>
<dbReference type="InterPro" id="IPR017927">
    <property type="entry name" value="FAD-bd_FR_type"/>
</dbReference>
<comment type="cofactor">
    <cofactor evidence="9">
        <name>[2Fe-2S] cluster</name>
        <dbReference type="ChEBI" id="CHEBI:190135"/>
    </cofactor>
</comment>
<evidence type="ECO:0000256" key="7">
    <source>
        <dbReference type="ARBA" id="ARBA00023004"/>
    </source>
</evidence>
<organism evidence="13 14">
    <name type="scientific">Gemmobacter aquatilis</name>
    <dbReference type="NCBI Taxonomy" id="933059"/>
    <lineage>
        <taxon>Bacteria</taxon>
        <taxon>Pseudomonadati</taxon>
        <taxon>Pseudomonadota</taxon>
        <taxon>Alphaproteobacteria</taxon>
        <taxon>Rhodobacterales</taxon>
        <taxon>Paracoccaceae</taxon>
        <taxon>Gemmobacter</taxon>
    </lineage>
</organism>
<evidence type="ECO:0000256" key="9">
    <source>
        <dbReference type="ARBA" id="ARBA00034078"/>
    </source>
</evidence>
<sequence>MAETFRRFRVARKHPESSVITSFHLVPADGGALWPARPGQYLTLRIPGPEGPVLRTYSLSNAVDAPDCHRISVKREAGLNGRPDGIGSVWLHDRLAEGAEIEIAAPRGAFFLDEDSTRPVLLLAGGVGLTPLLSMLHRLAQGNRKVWLVHAVENGAVQPLRAEVAALAAAAAGRITICNVLRSPAPGDHADATGAVDAALLQSLLPLDDYQVYLCGPVPFMVAMWRLLTGLGIVPERIAYEFFGPGGSLPKLAADQAAPPPPAIPRIPVNAPKSLNKLDFLTDPDVRKAAEPVARKGQPPAMPPADAESGDEVVFARSGVTVAWNSGVSSILELAESAGLDPAFVCRSGICNSCRCGLKEGQVDYFSDPLDPPGPGQALICCSRPNGRVVLDL</sequence>
<dbReference type="PANTHER" id="PTHR47354">
    <property type="entry name" value="NADH OXIDOREDUCTASE HCR"/>
    <property type="match status" value="1"/>
</dbReference>
<dbReference type="Pfam" id="PF00175">
    <property type="entry name" value="NAD_binding_1"/>
    <property type="match status" value="1"/>
</dbReference>
<reference evidence="13 14" key="1">
    <citation type="submission" date="2016-10" db="EMBL/GenBank/DDBJ databases">
        <authorList>
            <person name="de Groot N.N."/>
        </authorList>
    </citation>
    <scope>NUCLEOTIDE SEQUENCE [LARGE SCALE GENOMIC DNA]</scope>
    <source>
        <strain evidence="13 14">DSM 3857</strain>
    </source>
</reference>
<keyword evidence="14" id="KW-1185">Reference proteome</keyword>
<dbReference type="InterPro" id="IPR017938">
    <property type="entry name" value="Riboflavin_synthase-like_b-brl"/>
</dbReference>
<feature type="domain" description="FAD-binding FR-type" evidence="12">
    <location>
        <begin position="3"/>
        <end position="113"/>
    </location>
</feature>
<dbReference type="InterPro" id="IPR001433">
    <property type="entry name" value="OxRdtase_FAD/NAD-bd"/>
</dbReference>
<keyword evidence="8" id="KW-0411">Iron-sulfur</keyword>
<evidence type="ECO:0000259" key="12">
    <source>
        <dbReference type="PROSITE" id="PS51384"/>
    </source>
</evidence>
<keyword evidence="6" id="KW-0560">Oxidoreductase</keyword>
<evidence type="ECO:0000313" key="13">
    <source>
        <dbReference type="EMBL" id="SEO16839.1"/>
    </source>
</evidence>
<evidence type="ECO:0000256" key="3">
    <source>
        <dbReference type="ARBA" id="ARBA00022714"/>
    </source>
</evidence>
<dbReference type="SUPFAM" id="SSF63380">
    <property type="entry name" value="Riboflavin synthase domain-like"/>
    <property type="match status" value="1"/>
</dbReference>
<dbReference type="PROSITE" id="PS51085">
    <property type="entry name" value="2FE2S_FER_2"/>
    <property type="match status" value="1"/>
</dbReference>
<dbReference type="SUPFAM" id="SSF54292">
    <property type="entry name" value="2Fe-2S ferredoxin-like"/>
    <property type="match status" value="1"/>
</dbReference>
<dbReference type="CDD" id="cd06184">
    <property type="entry name" value="flavohem_like_fad_nad_binding"/>
    <property type="match status" value="1"/>
</dbReference>
<dbReference type="PANTHER" id="PTHR47354:SF6">
    <property type="entry name" value="NADH OXIDOREDUCTASE HCR"/>
    <property type="match status" value="1"/>
</dbReference>
<name>A0A1H8MHQ1_9RHOB</name>
<evidence type="ECO:0000313" key="14">
    <source>
        <dbReference type="Proteomes" id="UP000198761"/>
    </source>
</evidence>
<evidence type="ECO:0000256" key="2">
    <source>
        <dbReference type="ARBA" id="ARBA00022630"/>
    </source>
</evidence>
<dbReference type="GO" id="GO:0051537">
    <property type="term" value="F:2 iron, 2 sulfur cluster binding"/>
    <property type="evidence" value="ECO:0007669"/>
    <property type="project" value="UniProtKB-KW"/>
</dbReference>
<dbReference type="PROSITE" id="PS51384">
    <property type="entry name" value="FAD_FR"/>
    <property type="match status" value="1"/>
</dbReference>
<dbReference type="Proteomes" id="UP000198761">
    <property type="component" value="Unassembled WGS sequence"/>
</dbReference>
<protein>
    <submittedName>
        <fullName evidence="13">Ferredoxin-NADP reductase</fullName>
    </submittedName>
</protein>
<evidence type="ECO:0000256" key="6">
    <source>
        <dbReference type="ARBA" id="ARBA00023002"/>
    </source>
</evidence>
<gene>
    <name evidence="13" type="ORF">SAMN04488103_11354</name>
</gene>
<evidence type="ECO:0000256" key="10">
    <source>
        <dbReference type="ARBA" id="ARBA00061434"/>
    </source>
</evidence>
<dbReference type="STRING" id="933059.SAMN04488103_11354"/>
<evidence type="ECO:0000256" key="4">
    <source>
        <dbReference type="ARBA" id="ARBA00022723"/>
    </source>
</evidence>
<dbReference type="GO" id="GO:0016491">
    <property type="term" value="F:oxidoreductase activity"/>
    <property type="evidence" value="ECO:0007669"/>
    <property type="project" value="UniProtKB-KW"/>
</dbReference>
<dbReference type="GO" id="GO:0046872">
    <property type="term" value="F:metal ion binding"/>
    <property type="evidence" value="ECO:0007669"/>
    <property type="project" value="UniProtKB-KW"/>
</dbReference>
<comment type="cofactor">
    <cofactor evidence="1">
        <name>FAD</name>
        <dbReference type="ChEBI" id="CHEBI:57692"/>
    </cofactor>
</comment>
<dbReference type="EMBL" id="FOCE01000013">
    <property type="protein sequence ID" value="SEO16839.1"/>
    <property type="molecule type" value="Genomic_DNA"/>
</dbReference>
<dbReference type="InterPro" id="IPR012675">
    <property type="entry name" value="Beta-grasp_dom_sf"/>
</dbReference>
<feature type="domain" description="2Fe-2S ferredoxin-type" evidence="11">
    <location>
        <begin position="311"/>
        <end position="393"/>
    </location>
</feature>
<evidence type="ECO:0000256" key="1">
    <source>
        <dbReference type="ARBA" id="ARBA00001974"/>
    </source>
</evidence>
<evidence type="ECO:0000256" key="5">
    <source>
        <dbReference type="ARBA" id="ARBA00022827"/>
    </source>
</evidence>
<dbReference type="InterPro" id="IPR039261">
    <property type="entry name" value="FNR_nucleotide-bd"/>
</dbReference>
<evidence type="ECO:0000256" key="8">
    <source>
        <dbReference type="ARBA" id="ARBA00023014"/>
    </source>
</evidence>
<dbReference type="InterPro" id="IPR001041">
    <property type="entry name" value="2Fe-2S_ferredoxin-type"/>
</dbReference>
<keyword evidence="3" id="KW-0001">2Fe-2S</keyword>